<organism evidence="5 6">
    <name type="scientific">Canavalia gladiata</name>
    <name type="common">Sword bean</name>
    <name type="synonym">Dolichos gladiatus</name>
    <dbReference type="NCBI Taxonomy" id="3824"/>
    <lineage>
        <taxon>Eukaryota</taxon>
        <taxon>Viridiplantae</taxon>
        <taxon>Streptophyta</taxon>
        <taxon>Embryophyta</taxon>
        <taxon>Tracheophyta</taxon>
        <taxon>Spermatophyta</taxon>
        <taxon>Magnoliopsida</taxon>
        <taxon>eudicotyledons</taxon>
        <taxon>Gunneridae</taxon>
        <taxon>Pentapetalae</taxon>
        <taxon>rosids</taxon>
        <taxon>fabids</taxon>
        <taxon>Fabales</taxon>
        <taxon>Fabaceae</taxon>
        <taxon>Papilionoideae</taxon>
        <taxon>50 kb inversion clade</taxon>
        <taxon>NPAAA clade</taxon>
        <taxon>indigoferoid/millettioid clade</taxon>
        <taxon>Phaseoleae</taxon>
        <taxon>Canavalia</taxon>
    </lineage>
</organism>
<evidence type="ECO:0000313" key="6">
    <source>
        <dbReference type="Proteomes" id="UP001367508"/>
    </source>
</evidence>
<dbReference type="Pfam" id="PF03735">
    <property type="entry name" value="ENT"/>
    <property type="match status" value="1"/>
</dbReference>
<dbReference type="EMBL" id="JAYMYQ010000004">
    <property type="protein sequence ID" value="KAK7336304.1"/>
    <property type="molecule type" value="Genomic_DNA"/>
</dbReference>
<dbReference type="SUPFAM" id="SSF158639">
    <property type="entry name" value="ENT-like"/>
    <property type="match status" value="1"/>
</dbReference>
<keyword evidence="2" id="KW-0539">Nucleus</keyword>
<dbReference type="PANTHER" id="PTHR33432">
    <property type="entry name" value="PROTEIN EMSY-LIKE 4"/>
    <property type="match status" value="1"/>
</dbReference>
<dbReference type="InterPro" id="IPR036142">
    <property type="entry name" value="ENT_dom-like_sf"/>
</dbReference>
<dbReference type="GO" id="GO:0050832">
    <property type="term" value="P:defense response to fungus"/>
    <property type="evidence" value="ECO:0007669"/>
    <property type="project" value="InterPro"/>
</dbReference>
<feature type="transmembrane region" description="Helical" evidence="3">
    <location>
        <begin position="303"/>
        <end position="323"/>
    </location>
</feature>
<keyword evidence="3" id="KW-1133">Transmembrane helix</keyword>
<feature type="domain" description="ENT" evidence="4">
    <location>
        <begin position="59"/>
        <end position="146"/>
    </location>
</feature>
<dbReference type="PANTHER" id="PTHR33432:SF22">
    <property type="entry name" value="OS10G0436850 PROTEIN"/>
    <property type="match status" value="1"/>
</dbReference>
<gene>
    <name evidence="5" type="ORF">VNO77_16840</name>
</gene>
<evidence type="ECO:0000256" key="2">
    <source>
        <dbReference type="ARBA" id="ARBA00023242"/>
    </source>
</evidence>
<protein>
    <recommendedName>
        <fullName evidence="4">ENT domain-containing protein</fullName>
    </recommendedName>
</protein>
<dbReference type="AlphaFoldDB" id="A0AAN9QI59"/>
<evidence type="ECO:0000256" key="1">
    <source>
        <dbReference type="ARBA" id="ARBA00004123"/>
    </source>
</evidence>
<accession>A0AAN9QI59</accession>
<keyword evidence="3" id="KW-0812">Transmembrane</keyword>
<sequence>MMDYTYDTNSKHSTIGLIHYGNLYHSNPWEGLDVKCRLMTGLLIALTAEPHGVKGAMNLEHHIHCLETEAYSSILKAFIAQSDLLTWGKEGLMTELRKELNVSDVEHGEILMKINSDELIRQIREQRKLASHARDYTKASASASMGNSMIRLKTPFSATFYLQKKMSHNQASPKFNTDPVTAEFAHGNVEQSMEMFNYNVQLPPIGRGRVLKGKYKLKKDFHTSECVKLKNRSDLIQIRATDGVIHDLSIILNPLYIWNMVVVDKTIVNVLNNFVSMYMEYGFAIWEDYGIVHNCNCGCNTKAFVVITTASVAASAIYTCIFLQYQGSYLQMQILAVFWAIPERFPSPPFFRLTFLCLAGNSSFSISRIPVEKMLFSKEKPDLVDIERAKWTLREQEIAIIEALGKVADVLERGDASNQIQRFEISKNTPGGQETMMRSNFCGLTGNGRLNGLGDSF</sequence>
<dbReference type="InterPro" id="IPR033485">
    <property type="entry name" value="EMSY-LIKE_plant"/>
</dbReference>
<dbReference type="SMART" id="SM01191">
    <property type="entry name" value="ENT"/>
    <property type="match status" value="1"/>
</dbReference>
<comment type="subcellular location">
    <subcellularLocation>
        <location evidence="1">Nucleus</location>
    </subcellularLocation>
</comment>
<name>A0AAN9QI59_CANGL</name>
<dbReference type="InterPro" id="IPR005491">
    <property type="entry name" value="ENT_dom"/>
</dbReference>
<comment type="caution">
    <text evidence="5">The sequence shown here is derived from an EMBL/GenBank/DDBJ whole genome shotgun (WGS) entry which is preliminary data.</text>
</comment>
<evidence type="ECO:0000313" key="5">
    <source>
        <dbReference type="EMBL" id="KAK7336304.1"/>
    </source>
</evidence>
<dbReference type="PROSITE" id="PS51138">
    <property type="entry name" value="ENT"/>
    <property type="match status" value="1"/>
</dbReference>
<keyword evidence="3" id="KW-0472">Membrane</keyword>
<dbReference type="GO" id="GO:0005634">
    <property type="term" value="C:nucleus"/>
    <property type="evidence" value="ECO:0007669"/>
    <property type="project" value="UniProtKB-SubCell"/>
</dbReference>
<evidence type="ECO:0000259" key="4">
    <source>
        <dbReference type="PROSITE" id="PS51138"/>
    </source>
</evidence>
<dbReference type="Gene3D" id="1.10.1240.40">
    <property type="entry name" value="ENT domain"/>
    <property type="match status" value="1"/>
</dbReference>
<proteinExistence type="predicted"/>
<keyword evidence="6" id="KW-1185">Reference proteome</keyword>
<reference evidence="5 6" key="1">
    <citation type="submission" date="2024-01" db="EMBL/GenBank/DDBJ databases">
        <title>The genomes of 5 underutilized Papilionoideae crops provide insights into root nodulation and disease resistanc.</title>
        <authorList>
            <person name="Jiang F."/>
        </authorList>
    </citation>
    <scope>NUCLEOTIDE SEQUENCE [LARGE SCALE GENOMIC DNA]</scope>
    <source>
        <strain evidence="5">LVBAO_FW01</strain>
        <tissue evidence="5">Leaves</tissue>
    </source>
</reference>
<dbReference type="Proteomes" id="UP001367508">
    <property type="component" value="Unassembled WGS sequence"/>
</dbReference>
<evidence type="ECO:0000256" key="3">
    <source>
        <dbReference type="SAM" id="Phobius"/>
    </source>
</evidence>